<keyword evidence="2" id="KW-0812">Transmembrane</keyword>
<evidence type="ECO:0000313" key="4">
    <source>
        <dbReference type="Proteomes" id="UP001189429"/>
    </source>
</evidence>
<evidence type="ECO:0008006" key="5">
    <source>
        <dbReference type="Google" id="ProtNLM"/>
    </source>
</evidence>
<evidence type="ECO:0000313" key="3">
    <source>
        <dbReference type="EMBL" id="CAK0820535.1"/>
    </source>
</evidence>
<feature type="transmembrane region" description="Helical" evidence="2">
    <location>
        <begin position="20"/>
        <end position="41"/>
    </location>
</feature>
<keyword evidence="2" id="KW-1133">Transmembrane helix</keyword>
<evidence type="ECO:0000256" key="2">
    <source>
        <dbReference type="SAM" id="Phobius"/>
    </source>
</evidence>
<name>A0ABN9RNI0_9DINO</name>
<organism evidence="3 4">
    <name type="scientific">Prorocentrum cordatum</name>
    <dbReference type="NCBI Taxonomy" id="2364126"/>
    <lineage>
        <taxon>Eukaryota</taxon>
        <taxon>Sar</taxon>
        <taxon>Alveolata</taxon>
        <taxon>Dinophyceae</taxon>
        <taxon>Prorocentrales</taxon>
        <taxon>Prorocentraceae</taxon>
        <taxon>Prorocentrum</taxon>
    </lineage>
</organism>
<feature type="transmembrane region" description="Helical" evidence="2">
    <location>
        <begin position="241"/>
        <end position="263"/>
    </location>
</feature>
<keyword evidence="2" id="KW-0472">Membrane</keyword>
<keyword evidence="4" id="KW-1185">Reference proteome</keyword>
<proteinExistence type="predicted"/>
<dbReference type="EMBL" id="CAUYUJ010007369">
    <property type="protein sequence ID" value="CAK0820535.1"/>
    <property type="molecule type" value="Genomic_DNA"/>
</dbReference>
<sequence length="379" mass="41181">MEGDIEDPEGWLLLPYSLSLAGAAMFLLMSIWMAMHAAVIAQSYEVRILTQLVRLPLPTWREIEACRTYASEFESVDVRQMLRVPLAMGRQDRLVRGGATEGAAAPPGARSADPWGFERPGEDIGELGSRHGLDVARLRHIRLTRQAMACWQSHDAFARICMNLGVHQLFLALAYFLCGYAATNMHCNSVYAMSVVILLMLADTILRLDMSLSVAQLRWLEIVLAAGPLTSLVAVELPQILWGNFYLTEVMMVFAYIFHGWFLKMLAGHLHVEHACQVGDEESTVLPTAFRSVLYLDVFGWFQTAQQADQLGMHDAGGAAAEAATSDPPPEGPGRTRPWPRAAGAAGPPASLGAEEALAARRSAGPLADGAGLNAPSAQ</sequence>
<comment type="caution">
    <text evidence="3">The sequence shown here is derived from an EMBL/GenBank/DDBJ whole genome shotgun (WGS) entry which is preliminary data.</text>
</comment>
<accession>A0ABN9RNI0</accession>
<feature type="compositionally biased region" description="Low complexity" evidence="1">
    <location>
        <begin position="333"/>
        <end position="354"/>
    </location>
</feature>
<evidence type="ECO:0000256" key="1">
    <source>
        <dbReference type="SAM" id="MobiDB-lite"/>
    </source>
</evidence>
<dbReference type="Proteomes" id="UP001189429">
    <property type="component" value="Unassembled WGS sequence"/>
</dbReference>
<reference evidence="3" key="1">
    <citation type="submission" date="2023-10" db="EMBL/GenBank/DDBJ databases">
        <authorList>
            <person name="Chen Y."/>
            <person name="Shah S."/>
            <person name="Dougan E. K."/>
            <person name="Thang M."/>
            <person name="Chan C."/>
        </authorList>
    </citation>
    <scope>NUCLEOTIDE SEQUENCE [LARGE SCALE GENOMIC DNA]</scope>
</reference>
<protein>
    <recommendedName>
        <fullName evidence="5">Protein S-acyltransferase</fullName>
    </recommendedName>
</protein>
<feature type="transmembrane region" description="Helical" evidence="2">
    <location>
        <begin position="218"/>
        <end position="235"/>
    </location>
</feature>
<feature type="transmembrane region" description="Helical" evidence="2">
    <location>
        <begin position="164"/>
        <end position="183"/>
    </location>
</feature>
<gene>
    <name evidence="3" type="ORF">PCOR1329_LOCUS22172</name>
</gene>
<feature type="region of interest" description="Disordered" evidence="1">
    <location>
        <begin position="313"/>
        <end position="379"/>
    </location>
</feature>